<feature type="region of interest" description="Disordered" evidence="1">
    <location>
        <begin position="707"/>
        <end position="727"/>
    </location>
</feature>
<evidence type="ECO:0008006" key="5">
    <source>
        <dbReference type="Google" id="ProtNLM"/>
    </source>
</evidence>
<evidence type="ECO:0000256" key="1">
    <source>
        <dbReference type="SAM" id="MobiDB-lite"/>
    </source>
</evidence>
<dbReference type="InterPro" id="IPR024260">
    <property type="entry name" value="Vac7"/>
</dbReference>
<feature type="compositionally biased region" description="Polar residues" evidence="1">
    <location>
        <begin position="1"/>
        <end position="12"/>
    </location>
</feature>
<feature type="compositionally biased region" description="Basic residues" evidence="1">
    <location>
        <begin position="636"/>
        <end position="646"/>
    </location>
</feature>
<feature type="region of interest" description="Disordered" evidence="1">
    <location>
        <begin position="878"/>
        <end position="897"/>
    </location>
</feature>
<reference evidence="3" key="1">
    <citation type="journal article" date="2020" name="Stud. Mycol.">
        <title>101 Dothideomycetes genomes: a test case for predicting lifestyles and emergence of pathogens.</title>
        <authorList>
            <person name="Haridas S."/>
            <person name="Albert R."/>
            <person name="Binder M."/>
            <person name="Bloem J."/>
            <person name="Labutti K."/>
            <person name="Salamov A."/>
            <person name="Andreopoulos B."/>
            <person name="Baker S."/>
            <person name="Barry K."/>
            <person name="Bills G."/>
            <person name="Bluhm B."/>
            <person name="Cannon C."/>
            <person name="Castanera R."/>
            <person name="Culley D."/>
            <person name="Daum C."/>
            <person name="Ezra D."/>
            <person name="Gonzalez J."/>
            <person name="Henrissat B."/>
            <person name="Kuo A."/>
            <person name="Liang C."/>
            <person name="Lipzen A."/>
            <person name="Lutzoni F."/>
            <person name="Magnuson J."/>
            <person name="Mondo S."/>
            <person name="Nolan M."/>
            <person name="Ohm R."/>
            <person name="Pangilinan J."/>
            <person name="Park H.-J."/>
            <person name="Ramirez L."/>
            <person name="Alfaro M."/>
            <person name="Sun H."/>
            <person name="Tritt A."/>
            <person name="Yoshinaga Y."/>
            <person name="Zwiers L.-H."/>
            <person name="Turgeon B."/>
            <person name="Goodwin S."/>
            <person name="Spatafora J."/>
            <person name="Crous P."/>
            <person name="Grigoriev I."/>
        </authorList>
    </citation>
    <scope>NUCLEOTIDE SEQUENCE</scope>
    <source>
        <strain evidence="3">Tuck. ex Michener</strain>
    </source>
</reference>
<dbReference type="EMBL" id="ML991780">
    <property type="protein sequence ID" value="KAF2237347.1"/>
    <property type="molecule type" value="Genomic_DNA"/>
</dbReference>
<protein>
    <recommendedName>
        <fullName evidence="5">Phospholipid metabolism enzyme regulator</fullName>
    </recommendedName>
</protein>
<feature type="compositionally biased region" description="Polar residues" evidence="1">
    <location>
        <begin position="448"/>
        <end position="465"/>
    </location>
</feature>
<feature type="compositionally biased region" description="Acidic residues" evidence="1">
    <location>
        <begin position="1021"/>
        <end position="1032"/>
    </location>
</feature>
<feature type="compositionally biased region" description="Low complexity" evidence="1">
    <location>
        <begin position="234"/>
        <end position="250"/>
    </location>
</feature>
<dbReference type="Proteomes" id="UP000800092">
    <property type="component" value="Unassembled WGS sequence"/>
</dbReference>
<feature type="compositionally biased region" description="Polar residues" evidence="1">
    <location>
        <begin position="259"/>
        <end position="275"/>
    </location>
</feature>
<feature type="compositionally biased region" description="Polar residues" evidence="1">
    <location>
        <begin position="472"/>
        <end position="491"/>
    </location>
</feature>
<feature type="region of interest" description="Disordered" evidence="1">
    <location>
        <begin position="825"/>
        <end position="873"/>
    </location>
</feature>
<feature type="compositionally biased region" description="Basic and acidic residues" evidence="1">
    <location>
        <begin position="314"/>
        <end position="323"/>
    </location>
</feature>
<dbReference type="OrthoDB" id="1204at2759"/>
<dbReference type="Pfam" id="PF12751">
    <property type="entry name" value="Vac7"/>
    <property type="match status" value="2"/>
</dbReference>
<feature type="compositionally biased region" description="Polar residues" evidence="1">
    <location>
        <begin position="342"/>
        <end position="357"/>
    </location>
</feature>
<feature type="compositionally biased region" description="Polar residues" evidence="1">
    <location>
        <begin position="25"/>
        <end position="37"/>
    </location>
</feature>
<feature type="compositionally biased region" description="Polar residues" evidence="1">
    <location>
        <begin position="192"/>
        <end position="233"/>
    </location>
</feature>
<feature type="compositionally biased region" description="Low complexity" evidence="1">
    <location>
        <begin position="75"/>
        <end position="99"/>
    </location>
</feature>
<sequence>MTSQNETLTSPDSRPPAVRSDASDPESQSRMGSSSGKNGAEPGRSKSDNIKNESPSTTSPASATALVKQFTAPASGTTSPRDSPRSSRNTSPTRPMSRPELPNTSKGIKSRNNSHEMSPSRPPTSATTHQTVPSAAAIQRALSSAAAPSLHQIAVPDPQSKLPKPQKTTGSVATGSEAAPPHWPVSPRLKSPSPSAGSRRNSLLNPSTQLQRKTDSASAPVTPSIVIQRSTPGSNTPASSTASEPPSAQSDESFPTPPKTSKSTALETVQENNSPVKGGVQPVAAERNASGRITTRSSEEDRPPTISEDSTEEPGDKLSKTTESESESGGNKSDGRGRRHGQNGQSGQRPKTHSAQRQYGPLAPAKARSGQENPGNMTVETETVSSVPQATLSGGSERSGNSRGEGGPGSLRLKPSTETIRPKKDRKKASRKQTSIQSGTGGSHYHCFSSSDQQQDADNKASGTPNRPGFHSANSSRLLQHHCSSSTNRGMPQTPLLSPADAETPRILSPTLRRFTDFNLRKASSKADIFEAKVASAVDEANSSDSDDTYVYDNQPETHTRPRDHSRTPSVASIASQVDRRGGSRSIGDALASGHRVTGKRSMKFSSAYNDADSPDHRNDTVRSSHSRTAGGSGTHLHHHIGRHGRSAGTHTPVLDTDVPFSATKHIRSRPSSRPASASQDHFPHRTKKNGEVPFDIDVEGADDERTPLMGTVRTPRNRTHRPRPGSASLRQMDYYQNRRRSWIARFFGWIIVAVMLALVIIGAVGFLFATTKPLYDVSIKEIQNVLASEQELMLDLLVEAINPNIITVSITDMDVNIFAKSKHIASDPSSPSSTPYSTHRRRAADHSSPSPSPLPTSQSSPSTTSVLSSGWPPWWDPDDDHGIDKGTDPIPDPSGDSSTMLLGRIFHFDSALSFDGSPIKHHAHYSVGELRLEKPGNKTEAGGSARWEKVLDWPFELIVRGVLKYQIPLSGRTKTVAIGRSVVVHPEEGVDENGGMRTEVGWGLGPGPRVDEEGGSGNVDEGEDEMGWDPI</sequence>
<feature type="region of interest" description="Disordered" evidence="1">
    <location>
        <begin position="538"/>
        <end position="693"/>
    </location>
</feature>
<feature type="compositionally biased region" description="Low complexity" evidence="1">
    <location>
        <begin position="54"/>
        <end position="65"/>
    </location>
</feature>
<evidence type="ECO:0000313" key="3">
    <source>
        <dbReference type="EMBL" id="KAF2237347.1"/>
    </source>
</evidence>
<feature type="compositionally biased region" description="Polar residues" evidence="1">
    <location>
        <begin position="370"/>
        <end position="392"/>
    </location>
</feature>
<feature type="compositionally biased region" description="Low complexity" evidence="1">
    <location>
        <begin position="134"/>
        <end position="147"/>
    </location>
</feature>
<feature type="compositionally biased region" description="Polar residues" evidence="1">
    <location>
        <begin position="102"/>
        <end position="133"/>
    </location>
</feature>
<dbReference type="GO" id="GO:0000011">
    <property type="term" value="P:vacuole inheritance"/>
    <property type="evidence" value="ECO:0007669"/>
    <property type="project" value="TreeGrafter"/>
</dbReference>
<dbReference type="GO" id="GO:0010513">
    <property type="term" value="P:positive regulation of phosphatidylinositol biosynthetic process"/>
    <property type="evidence" value="ECO:0007669"/>
    <property type="project" value="TreeGrafter"/>
</dbReference>
<feature type="compositionally biased region" description="Low complexity" evidence="1">
    <location>
        <begin position="393"/>
        <end position="402"/>
    </location>
</feature>
<dbReference type="PANTHER" id="PTHR28258:SF1">
    <property type="entry name" value="VACUOLAR SEGREGATION PROTEIN 7"/>
    <property type="match status" value="1"/>
</dbReference>
<proteinExistence type="predicted"/>
<feature type="region of interest" description="Disordered" evidence="1">
    <location>
        <begin position="990"/>
        <end position="1032"/>
    </location>
</feature>
<feature type="transmembrane region" description="Helical" evidence="2">
    <location>
        <begin position="747"/>
        <end position="770"/>
    </location>
</feature>
<dbReference type="PANTHER" id="PTHR28258">
    <property type="entry name" value="VACUOLAR SEGREGATION PROTEIN 7"/>
    <property type="match status" value="1"/>
</dbReference>
<dbReference type="GO" id="GO:0000329">
    <property type="term" value="C:fungal-type vacuole membrane"/>
    <property type="evidence" value="ECO:0007669"/>
    <property type="project" value="TreeGrafter"/>
</dbReference>
<feature type="compositionally biased region" description="Low complexity" evidence="1">
    <location>
        <begin position="856"/>
        <end position="873"/>
    </location>
</feature>
<feature type="compositionally biased region" description="Basic and acidic residues" evidence="1">
    <location>
        <begin position="614"/>
        <end position="623"/>
    </location>
</feature>
<dbReference type="GO" id="GO:0070772">
    <property type="term" value="C:PAS complex"/>
    <property type="evidence" value="ECO:0007669"/>
    <property type="project" value="TreeGrafter"/>
</dbReference>
<keyword evidence="2" id="KW-0812">Transmembrane</keyword>
<feature type="compositionally biased region" description="Basic and acidic residues" evidence="1">
    <location>
        <begin position="556"/>
        <end position="567"/>
    </location>
</feature>
<organism evidence="3 4">
    <name type="scientific">Viridothelium virens</name>
    <name type="common">Speckled blister lichen</name>
    <name type="synonym">Trypethelium virens</name>
    <dbReference type="NCBI Taxonomy" id="1048519"/>
    <lineage>
        <taxon>Eukaryota</taxon>
        <taxon>Fungi</taxon>
        <taxon>Dikarya</taxon>
        <taxon>Ascomycota</taxon>
        <taxon>Pezizomycotina</taxon>
        <taxon>Dothideomycetes</taxon>
        <taxon>Dothideomycetes incertae sedis</taxon>
        <taxon>Trypetheliales</taxon>
        <taxon>Trypetheliaceae</taxon>
        <taxon>Viridothelium</taxon>
    </lineage>
</organism>
<keyword evidence="4" id="KW-1185">Reference proteome</keyword>
<dbReference type="AlphaFoldDB" id="A0A6A6HH20"/>
<dbReference type="GO" id="GO:1903778">
    <property type="term" value="P:protein localization to vacuolar membrane"/>
    <property type="evidence" value="ECO:0007669"/>
    <property type="project" value="TreeGrafter"/>
</dbReference>
<name>A0A6A6HH20_VIRVR</name>
<feature type="compositionally biased region" description="Low complexity" evidence="1">
    <location>
        <begin position="827"/>
        <end position="838"/>
    </location>
</feature>
<keyword evidence="2" id="KW-0472">Membrane</keyword>
<keyword evidence="2" id="KW-1133">Transmembrane helix</keyword>
<feature type="region of interest" description="Disordered" evidence="1">
    <location>
        <begin position="1"/>
        <end position="505"/>
    </location>
</feature>
<evidence type="ECO:0000313" key="4">
    <source>
        <dbReference type="Proteomes" id="UP000800092"/>
    </source>
</evidence>
<accession>A0A6A6HH20</accession>
<evidence type="ECO:0000256" key="2">
    <source>
        <dbReference type="SAM" id="Phobius"/>
    </source>
</evidence>
<gene>
    <name evidence="3" type="ORF">EV356DRAFT_511482</name>
</gene>